<dbReference type="PROSITE" id="PS50217">
    <property type="entry name" value="BZIP"/>
    <property type="match status" value="1"/>
</dbReference>
<feature type="compositionally biased region" description="Basic and acidic residues" evidence="2">
    <location>
        <begin position="201"/>
        <end position="211"/>
    </location>
</feature>
<name>A0AAV7ZMM2_9EUKA</name>
<dbReference type="InterPro" id="IPR046347">
    <property type="entry name" value="bZIP_sf"/>
</dbReference>
<sequence length="373" mass="43538">MNSNFTSEDFNTWGSFTLFNESDIFMDEIDKETPNLFNVLGIVSESYSEDLISNNNDSKGKSNDEAFSVDANLEESPYKTKVSGLDFFPSSFDLLQDNSLSNVAKHEESENLEKSIGNLNAKPEMRNKKNKLKKITPQKTEKKNPSATEKELASFSKTISACSVSQFKKPKTRTTSNRKKIRRKKINKKVTRKQTYRLTRTRTEKKNLKVKDQKKKLKQKKSKRNSDLSVSFDFDLDFSQQICSIEDLDRVLDEAKKYLRRHSTIPESVMKEEEKVLLRKMNKHELENLSSEQRLQRKRAQDRVCARNAKKKKKKYTNFLERQTKIIKNENCKVQKKLDLLLNEKQRLKKEITKLQNLCGKQKLKSLLDSQKI</sequence>
<dbReference type="AlphaFoldDB" id="A0AAV7ZMM2"/>
<comment type="caution">
    <text evidence="4">The sequence shown here is derived from an EMBL/GenBank/DDBJ whole genome shotgun (WGS) entry which is preliminary data.</text>
</comment>
<gene>
    <name evidence="4" type="ORF">M0812_13104</name>
</gene>
<dbReference type="SMART" id="SM00338">
    <property type="entry name" value="BRLZ"/>
    <property type="match status" value="1"/>
</dbReference>
<keyword evidence="1" id="KW-0175">Coiled coil</keyword>
<dbReference type="EMBL" id="JANTQA010000029">
    <property type="protein sequence ID" value="KAJ3441099.1"/>
    <property type="molecule type" value="Genomic_DNA"/>
</dbReference>
<dbReference type="InterPro" id="IPR004827">
    <property type="entry name" value="bZIP"/>
</dbReference>
<feature type="compositionally biased region" description="Basic and acidic residues" evidence="2">
    <location>
        <begin position="139"/>
        <end position="150"/>
    </location>
</feature>
<reference evidence="4" key="1">
    <citation type="submission" date="2022-08" db="EMBL/GenBank/DDBJ databases">
        <title>Novel sulphate-reducing endosymbionts in the free-living metamonad Anaeramoeba.</title>
        <authorList>
            <person name="Jerlstrom-Hultqvist J."/>
            <person name="Cepicka I."/>
            <person name="Gallot-Lavallee L."/>
            <person name="Salas-Leiva D."/>
            <person name="Curtis B.A."/>
            <person name="Zahonova K."/>
            <person name="Pipaliya S."/>
            <person name="Dacks J."/>
            <person name="Roger A.J."/>
        </authorList>
    </citation>
    <scope>NUCLEOTIDE SEQUENCE</scope>
    <source>
        <strain evidence="4">Busselton2</strain>
    </source>
</reference>
<proteinExistence type="predicted"/>
<feature type="domain" description="BZIP" evidence="3">
    <location>
        <begin position="292"/>
        <end position="355"/>
    </location>
</feature>
<dbReference type="Proteomes" id="UP001146793">
    <property type="component" value="Unassembled WGS sequence"/>
</dbReference>
<evidence type="ECO:0000256" key="1">
    <source>
        <dbReference type="SAM" id="Coils"/>
    </source>
</evidence>
<protein>
    <recommendedName>
        <fullName evidence="3">BZIP domain-containing protein</fullName>
    </recommendedName>
</protein>
<feature type="compositionally biased region" description="Basic and acidic residues" evidence="2">
    <location>
        <begin position="104"/>
        <end position="113"/>
    </location>
</feature>
<feature type="region of interest" description="Disordered" evidence="2">
    <location>
        <begin position="187"/>
        <end position="224"/>
    </location>
</feature>
<evidence type="ECO:0000313" key="5">
    <source>
        <dbReference type="Proteomes" id="UP001146793"/>
    </source>
</evidence>
<organism evidence="4 5">
    <name type="scientific">Anaeramoeba flamelloides</name>
    <dbReference type="NCBI Taxonomy" id="1746091"/>
    <lineage>
        <taxon>Eukaryota</taxon>
        <taxon>Metamonada</taxon>
        <taxon>Anaeramoebidae</taxon>
        <taxon>Anaeramoeba</taxon>
    </lineage>
</organism>
<feature type="region of interest" description="Disordered" evidence="2">
    <location>
        <begin position="104"/>
        <end position="150"/>
    </location>
</feature>
<feature type="compositionally biased region" description="Basic residues" evidence="2">
    <location>
        <begin position="212"/>
        <end position="223"/>
    </location>
</feature>
<feature type="coiled-coil region" evidence="1">
    <location>
        <begin position="338"/>
        <end position="365"/>
    </location>
</feature>
<evidence type="ECO:0000256" key="2">
    <source>
        <dbReference type="SAM" id="MobiDB-lite"/>
    </source>
</evidence>
<dbReference type="SUPFAM" id="SSF57959">
    <property type="entry name" value="Leucine zipper domain"/>
    <property type="match status" value="1"/>
</dbReference>
<evidence type="ECO:0000313" key="4">
    <source>
        <dbReference type="EMBL" id="KAJ3441099.1"/>
    </source>
</evidence>
<accession>A0AAV7ZMM2</accession>
<dbReference type="GO" id="GO:0003700">
    <property type="term" value="F:DNA-binding transcription factor activity"/>
    <property type="evidence" value="ECO:0007669"/>
    <property type="project" value="InterPro"/>
</dbReference>
<evidence type="ECO:0000259" key="3">
    <source>
        <dbReference type="PROSITE" id="PS50217"/>
    </source>
</evidence>